<protein>
    <submittedName>
        <fullName evidence="6">Gfo/Idh/MocA family oxidoreductase</fullName>
    </submittedName>
</protein>
<name>A0ABT9IMI6_9MICC</name>
<evidence type="ECO:0000256" key="2">
    <source>
        <dbReference type="ARBA" id="ARBA00023002"/>
    </source>
</evidence>
<dbReference type="InterPro" id="IPR000683">
    <property type="entry name" value="Gfo/Idh/MocA-like_OxRdtase_N"/>
</dbReference>
<organism evidence="6 7">
    <name type="scientific">Arthrobacter horti</name>
    <dbReference type="NCBI Taxonomy" id="3068273"/>
    <lineage>
        <taxon>Bacteria</taxon>
        <taxon>Bacillati</taxon>
        <taxon>Actinomycetota</taxon>
        <taxon>Actinomycetes</taxon>
        <taxon>Micrococcales</taxon>
        <taxon>Micrococcaceae</taxon>
        <taxon>Arthrobacter</taxon>
    </lineage>
</organism>
<dbReference type="EMBL" id="JAVALS010000003">
    <property type="protein sequence ID" value="MDP5226808.1"/>
    <property type="molecule type" value="Genomic_DNA"/>
</dbReference>
<dbReference type="RefSeq" id="WP_305995862.1">
    <property type="nucleotide sequence ID" value="NZ_JAVALS010000003.1"/>
</dbReference>
<accession>A0ABT9IMI6</accession>
<dbReference type="InterPro" id="IPR051317">
    <property type="entry name" value="Gfo/Idh/MocA_oxidoreduct"/>
</dbReference>
<dbReference type="InterPro" id="IPR055170">
    <property type="entry name" value="GFO_IDH_MocA-like_dom"/>
</dbReference>
<dbReference type="PANTHER" id="PTHR43708">
    <property type="entry name" value="CONSERVED EXPRESSED OXIDOREDUCTASE (EUROFUNG)"/>
    <property type="match status" value="1"/>
</dbReference>
<evidence type="ECO:0000259" key="4">
    <source>
        <dbReference type="Pfam" id="PF01408"/>
    </source>
</evidence>
<dbReference type="Proteomes" id="UP001232725">
    <property type="component" value="Unassembled WGS sequence"/>
</dbReference>
<sequence>MESSPLRTAVVGYGLAGRAFHTPLIHHSPGFSLDLIVTGNPERAANATARYPDATIVPAFDDVLSRAAELDVVVIATPPELHHPQAKAALEAGLDVVVDKPFTVTSTQGEELVALAARLGRRLTVYQNRRWDNALLTVRRLLEDGTLGEVHRFNANMERWSPGFSKQWKASSGVERGGGLVFDLGTHLVDCALQLFGPARVLHAEIAARRPGEPADDDAFLVLEHARDGAGRPVLSHLSMTLTAAQPGPVFDVRGSGGSYVKFGFDPQEAQLSAGLTPADPGYGVEADEASGILSDGTSNHVVRSEPGRYQEFYRLLELHLRGEGPAPVDPAGETGPLAGLRLIEEARRIAR</sequence>
<evidence type="ECO:0000256" key="3">
    <source>
        <dbReference type="ARBA" id="ARBA00023027"/>
    </source>
</evidence>
<keyword evidence="3" id="KW-0520">NAD</keyword>
<keyword evidence="7" id="KW-1185">Reference proteome</keyword>
<evidence type="ECO:0000313" key="6">
    <source>
        <dbReference type="EMBL" id="MDP5226808.1"/>
    </source>
</evidence>
<dbReference type="InterPro" id="IPR036291">
    <property type="entry name" value="NAD(P)-bd_dom_sf"/>
</dbReference>
<feature type="domain" description="Gfo/Idh/MocA-like oxidoreductase N-terminal" evidence="4">
    <location>
        <begin position="6"/>
        <end position="126"/>
    </location>
</feature>
<reference evidence="6 7" key="1">
    <citation type="submission" date="2023-08" db="EMBL/GenBank/DDBJ databases">
        <title>Arthrobacter horti sp. nov., isolated from forest soil.</title>
        <authorList>
            <person name="Park M."/>
        </authorList>
    </citation>
    <scope>NUCLEOTIDE SEQUENCE [LARGE SCALE GENOMIC DNA]</scope>
    <source>
        <strain evidence="6 7">YJM1</strain>
    </source>
</reference>
<dbReference type="Pfam" id="PF22725">
    <property type="entry name" value="GFO_IDH_MocA_C3"/>
    <property type="match status" value="1"/>
</dbReference>
<dbReference type="Gene3D" id="3.40.50.720">
    <property type="entry name" value="NAD(P)-binding Rossmann-like Domain"/>
    <property type="match status" value="1"/>
</dbReference>
<dbReference type="SUPFAM" id="SSF55347">
    <property type="entry name" value="Glyceraldehyde-3-phosphate dehydrogenase-like, C-terminal domain"/>
    <property type="match status" value="1"/>
</dbReference>
<dbReference type="SUPFAM" id="SSF51735">
    <property type="entry name" value="NAD(P)-binding Rossmann-fold domains"/>
    <property type="match status" value="1"/>
</dbReference>
<keyword evidence="2" id="KW-0560">Oxidoreductase</keyword>
<proteinExistence type="inferred from homology"/>
<evidence type="ECO:0000259" key="5">
    <source>
        <dbReference type="Pfam" id="PF22725"/>
    </source>
</evidence>
<comment type="similarity">
    <text evidence="1">Belongs to the Gfo/Idh/MocA family.</text>
</comment>
<dbReference type="Gene3D" id="3.30.360.10">
    <property type="entry name" value="Dihydrodipicolinate Reductase, domain 2"/>
    <property type="match status" value="1"/>
</dbReference>
<dbReference type="PANTHER" id="PTHR43708:SF5">
    <property type="entry name" value="CONSERVED EXPRESSED OXIDOREDUCTASE (EUROFUNG)-RELATED"/>
    <property type="match status" value="1"/>
</dbReference>
<feature type="domain" description="GFO/IDH/MocA-like oxidoreductase" evidence="5">
    <location>
        <begin position="136"/>
        <end position="260"/>
    </location>
</feature>
<evidence type="ECO:0000313" key="7">
    <source>
        <dbReference type="Proteomes" id="UP001232725"/>
    </source>
</evidence>
<gene>
    <name evidence="6" type="ORF">Q9R02_06555</name>
</gene>
<evidence type="ECO:0000256" key="1">
    <source>
        <dbReference type="ARBA" id="ARBA00010928"/>
    </source>
</evidence>
<dbReference type="Pfam" id="PF01408">
    <property type="entry name" value="GFO_IDH_MocA"/>
    <property type="match status" value="1"/>
</dbReference>
<comment type="caution">
    <text evidence="6">The sequence shown here is derived from an EMBL/GenBank/DDBJ whole genome shotgun (WGS) entry which is preliminary data.</text>
</comment>